<keyword evidence="2" id="KW-0472">Membrane</keyword>
<reference evidence="3" key="1">
    <citation type="journal article" date="2020" name="Nature">
        <title>Giant virus diversity and host interactions through global metagenomics.</title>
        <authorList>
            <person name="Schulz F."/>
            <person name="Roux S."/>
            <person name="Paez-Espino D."/>
            <person name="Jungbluth S."/>
            <person name="Walsh D.A."/>
            <person name="Denef V.J."/>
            <person name="McMahon K.D."/>
            <person name="Konstantinidis K.T."/>
            <person name="Eloe-Fadrosh E.A."/>
            <person name="Kyrpides N.C."/>
            <person name="Woyke T."/>
        </authorList>
    </citation>
    <scope>NUCLEOTIDE SEQUENCE</scope>
    <source>
        <strain evidence="3">GVMAG-S-1101165-79</strain>
    </source>
</reference>
<accession>A0A6C0ARC6</accession>
<dbReference type="EMBL" id="MN740763">
    <property type="protein sequence ID" value="QHS82146.1"/>
    <property type="molecule type" value="Genomic_DNA"/>
</dbReference>
<feature type="region of interest" description="Disordered" evidence="1">
    <location>
        <begin position="24"/>
        <end position="54"/>
    </location>
</feature>
<dbReference type="AlphaFoldDB" id="A0A6C0ARC6"/>
<feature type="compositionally biased region" description="Low complexity" evidence="1">
    <location>
        <begin position="37"/>
        <end position="48"/>
    </location>
</feature>
<name>A0A6C0ARC6_9ZZZZ</name>
<evidence type="ECO:0000256" key="2">
    <source>
        <dbReference type="SAM" id="Phobius"/>
    </source>
</evidence>
<evidence type="ECO:0000313" key="3">
    <source>
        <dbReference type="EMBL" id="QHS82146.1"/>
    </source>
</evidence>
<dbReference type="Gene3D" id="1.10.1200.120">
    <property type="entry name" value="Large-conductance mechanosensitive channel, MscL, domain 1"/>
    <property type="match status" value="1"/>
</dbReference>
<dbReference type="SUPFAM" id="SSF81330">
    <property type="entry name" value="Gated mechanosensitive channel"/>
    <property type="match status" value="1"/>
</dbReference>
<dbReference type="Pfam" id="PF01741">
    <property type="entry name" value="MscL"/>
    <property type="match status" value="1"/>
</dbReference>
<dbReference type="InterPro" id="IPR037673">
    <property type="entry name" value="MSC/AndL"/>
</dbReference>
<dbReference type="InterPro" id="IPR036019">
    <property type="entry name" value="MscL_channel"/>
</dbReference>
<sequence length="156" mass="17702">MSSMPENVNYGDPNAYPTNFFTEAAMEQQKTEQNASQINQPQGQQTQQDKNTKEKEKDSVFNFLNMKATTIITLATAVAIGLSLKDVLNSLVHNIIQPVIFNIIMTIDKNNYLPITPALRDKNVPLDFSKFLGSTLVVKLVVDLMYFMNKYEIFLF</sequence>
<protein>
    <submittedName>
        <fullName evidence="3">Uncharacterized protein</fullName>
    </submittedName>
</protein>
<organism evidence="3">
    <name type="scientific">viral metagenome</name>
    <dbReference type="NCBI Taxonomy" id="1070528"/>
    <lineage>
        <taxon>unclassified sequences</taxon>
        <taxon>metagenomes</taxon>
        <taxon>organismal metagenomes</taxon>
    </lineage>
</organism>
<keyword evidence="2" id="KW-0812">Transmembrane</keyword>
<keyword evidence="2" id="KW-1133">Transmembrane helix</keyword>
<proteinExistence type="predicted"/>
<feature type="transmembrane region" description="Helical" evidence="2">
    <location>
        <begin position="60"/>
        <end position="84"/>
    </location>
</feature>
<evidence type="ECO:0000256" key="1">
    <source>
        <dbReference type="SAM" id="MobiDB-lite"/>
    </source>
</evidence>